<organism evidence="1 2">
    <name type="scientific">Wigglesworthia glossinidia brevipalpis</name>
    <dbReference type="NCBI Taxonomy" id="36870"/>
    <lineage>
        <taxon>Bacteria</taxon>
        <taxon>Pseudomonadati</taxon>
        <taxon>Pseudomonadota</taxon>
        <taxon>Gammaproteobacteria</taxon>
        <taxon>Enterobacterales</taxon>
        <taxon>Erwiniaceae</taxon>
        <taxon>Wigglesworthia</taxon>
    </lineage>
</organism>
<dbReference type="EMBL" id="BA000021">
    <property type="protein sequence ID" value="BAC24315.1"/>
    <property type="molecule type" value="Genomic_DNA"/>
</dbReference>
<sequence>MINNLIKKIKLFFFCLLPIGCSSLKEQNYFNDKISIIYLNNNNLNDLETKIINSKFLFYGINILNLTNDKQNPIIRIIDKSEHVKKIGSFDEKNIFNIDYEITMSISAEFILNKNKKFLISSTINRNYSDNNFSSFHRYEEKNIFFSELYSEAITNLARKCIFLIYKNNFKLT</sequence>
<gene>
    <name evidence="1" type="primary">rlpB</name>
</gene>
<dbReference type="STRING" id="36870.gene:10368657"/>
<dbReference type="Proteomes" id="UP000000562">
    <property type="component" value="Chromosome"/>
</dbReference>
<dbReference type="Gene3D" id="3.30.160.150">
    <property type="entry name" value="Lipoprotein like domain"/>
    <property type="match status" value="1"/>
</dbReference>
<dbReference type="OrthoDB" id="5801564at2"/>
<protein>
    <submittedName>
        <fullName evidence="1">RlpB protein</fullName>
    </submittedName>
</protein>
<keyword evidence="2" id="KW-1185">Reference proteome</keyword>
<dbReference type="HOGENOM" id="CLU_1546942_0_0_6"/>
<reference evidence="1 2" key="1">
    <citation type="journal article" date="2002" name="Nat. Genet.">
        <title>Genome sequence of the endocellular obligate symbiont of tsetse flies, Wigglesworthia glossinidia.</title>
        <authorList>
            <person name="Akman L."/>
            <person name="Yamashita A."/>
            <person name="Watanabe H."/>
            <person name="Oshima K."/>
            <person name="Shiba T."/>
            <person name="Hattori M."/>
            <person name="Aksoy S."/>
        </authorList>
    </citation>
    <scope>NUCLEOTIDE SEQUENCE [LARGE SCALE GENOMIC DNA]</scope>
</reference>
<name>Q8D332_WIGBR</name>
<dbReference type="AlphaFoldDB" id="Q8D332"/>
<accession>Q8D332</accession>
<evidence type="ECO:0000313" key="1">
    <source>
        <dbReference type="EMBL" id="BAC24315.1"/>
    </source>
</evidence>
<proteinExistence type="predicted"/>
<dbReference type="KEGG" id="wbr:rlpB"/>
<evidence type="ECO:0000313" key="2">
    <source>
        <dbReference type="Proteomes" id="UP000000562"/>
    </source>
</evidence>